<feature type="transmembrane region" description="Helical" evidence="6">
    <location>
        <begin position="1052"/>
        <end position="1071"/>
    </location>
</feature>
<dbReference type="InterPro" id="IPR011701">
    <property type="entry name" value="MFS"/>
</dbReference>
<evidence type="ECO:0000256" key="6">
    <source>
        <dbReference type="SAM" id="Phobius"/>
    </source>
</evidence>
<keyword evidence="5 6" id="KW-0472">Membrane</keyword>
<dbReference type="AlphaFoldDB" id="G0RYU2"/>
<keyword evidence="7" id="KW-0732">Signal</keyword>
<evidence type="ECO:0000256" key="4">
    <source>
        <dbReference type="ARBA" id="ARBA00022989"/>
    </source>
</evidence>
<protein>
    <recommendedName>
        <fullName evidence="8">FAD-binding PCMH-type domain-containing protein</fullName>
    </recommendedName>
</protein>
<dbReference type="Gene3D" id="1.20.1250.20">
    <property type="entry name" value="MFS general substrate transporter like domains"/>
    <property type="match status" value="2"/>
</dbReference>
<dbReference type="OrthoDB" id="9983560at2759"/>
<evidence type="ECO:0000313" key="9">
    <source>
        <dbReference type="EMBL" id="EGS23370.1"/>
    </source>
</evidence>
<reference evidence="9 10" key="1">
    <citation type="journal article" date="2011" name="Cell">
        <title>Insight into structure and assembly of the nuclear pore complex by utilizing the genome of a eukaryotic thermophile.</title>
        <authorList>
            <person name="Amlacher S."/>
            <person name="Sarges P."/>
            <person name="Flemming D."/>
            <person name="van Noort V."/>
            <person name="Kunze R."/>
            <person name="Devos D.P."/>
            <person name="Arumugam M."/>
            <person name="Bork P."/>
            <person name="Hurt E."/>
        </authorList>
    </citation>
    <scope>NUCLEOTIDE SEQUENCE [LARGE SCALE GENOMIC DNA]</scope>
    <source>
        <strain evidence="10">DSM 1495 / CBS 144.50 / IMI 039719</strain>
    </source>
</reference>
<dbReference type="InterPro" id="IPR016169">
    <property type="entry name" value="FAD-bd_PCMH_sub2"/>
</dbReference>
<evidence type="ECO:0000313" key="10">
    <source>
        <dbReference type="Proteomes" id="UP000008066"/>
    </source>
</evidence>
<keyword evidence="10" id="KW-1185">Reference proteome</keyword>
<dbReference type="SUPFAM" id="SSF103473">
    <property type="entry name" value="MFS general substrate transporter"/>
    <property type="match status" value="2"/>
</dbReference>
<name>G0RYU2_CHATD</name>
<dbReference type="InterPro" id="IPR006094">
    <property type="entry name" value="Oxid_FAD_bind_N"/>
</dbReference>
<dbReference type="RefSeq" id="XP_006690612.1">
    <property type="nucleotide sequence ID" value="XM_006690549.1"/>
</dbReference>
<feature type="signal peptide" evidence="7">
    <location>
        <begin position="1"/>
        <end position="20"/>
    </location>
</feature>
<dbReference type="GO" id="GO:0022857">
    <property type="term" value="F:transmembrane transporter activity"/>
    <property type="evidence" value="ECO:0007669"/>
    <property type="project" value="InterPro"/>
</dbReference>
<feature type="transmembrane region" description="Helical" evidence="6">
    <location>
        <begin position="1025"/>
        <end position="1046"/>
    </location>
</feature>
<dbReference type="PROSITE" id="PS51387">
    <property type="entry name" value="FAD_PCMH"/>
    <property type="match status" value="1"/>
</dbReference>
<dbReference type="Proteomes" id="UP000008066">
    <property type="component" value="Unassembled WGS sequence"/>
</dbReference>
<evidence type="ECO:0000256" key="3">
    <source>
        <dbReference type="ARBA" id="ARBA00022692"/>
    </source>
</evidence>
<organism evidence="10">
    <name type="scientific">Chaetomium thermophilum (strain DSM 1495 / CBS 144.50 / IMI 039719)</name>
    <name type="common">Thermochaetoides thermophila</name>
    <dbReference type="NCBI Taxonomy" id="759272"/>
    <lineage>
        <taxon>Eukaryota</taxon>
        <taxon>Fungi</taxon>
        <taxon>Dikarya</taxon>
        <taxon>Ascomycota</taxon>
        <taxon>Pezizomycotina</taxon>
        <taxon>Sordariomycetes</taxon>
        <taxon>Sordariomycetidae</taxon>
        <taxon>Sordariales</taxon>
        <taxon>Chaetomiaceae</taxon>
        <taxon>Thermochaetoides</taxon>
    </lineage>
</organism>
<dbReference type="Pfam" id="PF08031">
    <property type="entry name" value="BBE"/>
    <property type="match status" value="1"/>
</dbReference>
<dbReference type="Pfam" id="PF07690">
    <property type="entry name" value="MFS_1"/>
    <property type="match status" value="1"/>
</dbReference>
<feature type="transmembrane region" description="Helical" evidence="6">
    <location>
        <begin position="646"/>
        <end position="667"/>
    </location>
</feature>
<keyword evidence="4 6" id="KW-1133">Transmembrane helix</keyword>
<dbReference type="GO" id="GO:0071949">
    <property type="term" value="F:FAD binding"/>
    <property type="evidence" value="ECO:0007669"/>
    <property type="project" value="InterPro"/>
</dbReference>
<evidence type="ECO:0000256" key="1">
    <source>
        <dbReference type="ARBA" id="ARBA00004141"/>
    </source>
</evidence>
<comment type="similarity">
    <text evidence="2">Belongs to the oxygen-dependent FAD-linked oxidoreductase family.</text>
</comment>
<feature type="transmembrane region" description="Helical" evidence="6">
    <location>
        <begin position="688"/>
        <end position="706"/>
    </location>
</feature>
<comment type="subcellular location">
    <subcellularLocation>
        <location evidence="1">Membrane</location>
        <topology evidence="1">Multi-pass membrane protein</topology>
    </subcellularLocation>
</comment>
<evidence type="ECO:0000256" key="5">
    <source>
        <dbReference type="ARBA" id="ARBA00023136"/>
    </source>
</evidence>
<dbReference type="Gene3D" id="3.30.465.10">
    <property type="match status" value="2"/>
</dbReference>
<feature type="transmembrane region" description="Helical" evidence="6">
    <location>
        <begin position="873"/>
        <end position="895"/>
    </location>
</feature>
<feature type="domain" description="FAD-binding PCMH-type" evidence="8">
    <location>
        <begin position="157"/>
        <end position="328"/>
    </location>
</feature>
<dbReference type="eggNOG" id="ENOG502QTQH">
    <property type="taxonomic scope" value="Eukaryota"/>
</dbReference>
<dbReference type="HOGENOM" id="CLU_285126_0_0_1"/>
<sequence length="1087" mass="117850">MLPSLSRLALAASLLPATLAQIQVRSDANPEAAVTNLSQLDFSDAASPQTINFGGLTLGCKCIPGDPCWPSANKWNALNATVGGRLQVHIPPGAVCHNTFQGPLGTINTYNATACAEVLQKFSDQFWTTEQPGANLWTYFTNDTCRPTTNPSEPCTLGHYGVYILMATQPDHVKAGIDFARKNNVRLIIRNTGHDFIGRSTGHGALIINMHAFNSIEWINSYSGPGSYNGPAVKLGAGVQARNVLAQGHARNPPVVVVTGECPSVGIAGGFVQGGAADNVLAFEAITASGHYVTANQYQNADLFWALKGGGPSTYAVILSVTMKTFPDIASSGAELYINTTHTFDDNVIWNGVKIFHKWSNHFVDNGLYVYFEIWPFTFRVRPFVGIGKTAAQLQAILQPMLDELNSAGIPFDFDIKSYPTFYELYIDLFEGEESGQSALTGGWMFNHADVANNNDGIIDAFKTVLAPRSDLWGGIIGHLFNPGHGMPQSNSATHPAWRNATDFVISVLPVPIGASLAEKADLQNVLTNTMDAALRSASTSGCTYIHESDPYQPNWQSHFWGSNYPLLKALRFKWDPLGVFYAVSTPGTEHWQVIDYGKRFFTQVPIFYVFHLMECDIFYRDHPPYDGLGDRCSRNEIAAGTATQYSILGMTTTLCGTINLFVAGWMAKRYGPRMALMMQTFVPSIRVATQIVGVLAGGEAGIIIFQCTQLITIIGGPVGYILVANIIAGELVVPARRTAVFGMLQGCIMLGQGIGYLTGGMIGDYLGIRRPFEVASCSFLLSTIYVRVALPFIAPETISSDKSSSKGLSAFFSPLRLLTSQKVCIGTVVRNHYGILFLCTGVFLGVLATGYAPLLIQMYATAVFEFQQNENGWLMSGFAFMRAAFLIFLFPSIIRHGRKWYLSRSSQFNERKSEEAVASKMRIAPEEMEAPIASLAEEEPLVPEVDKEDEGTAFDLFFLRISLVLDGALTMGAAFATKGWHLYLASVLLPLASGSAPAAKGVMTEMSPASKRADALNALTLTENIARLATQGLFGFIFAALATIGKPHLTFFVNAAIAFLAALVLLLAHFPPEGSKILESDGCEEG</sequence>
<feature type="transmembrane region" description="Helical" evidence="6">
    <location>
        <begin position="712"/>
        <end position="734"/>
    </location>
</feature>
<dbReference type="GeneID" id="18254096"/>
<feature type="transmembrane region" description="Helical" evidence="6">
    <location>
        <begin position="958"/>
        <end position="977"/>
    </location>
</feature>
<feature type="transmembrane region" description="Helical" evidence="6">
    <location>
        <begin position="836"/>
        <end position="861"/>
    </location>
</feature>
<keyword evidence="3 6" id="KW-0812">Transmembrane</keyword>
<dbReference type="OMA" id="TAVFEFQ"/>
<dbReference type="InterPro" id="IPR036259">
    <property type="entry name" value="MFS_trans_sf"/>
</dbReference>
<dbReference type="PANTHER" id="PTHR23507:SF13">
    <property type="entry name" value="MFS GENERAL SUBSTRATE TRANSPORTER"/>
    <property type="match status" value="1"/>
</dbReference>
<gene>
    <name evidence="9" type="ORF">CTHT_0000580</name>
</gene>
<dbReference type="InterPro" id="IPR012951">
    <property type="entry name" value="BBE"/>
</dbReference>
<evidence type="ECO:0000256" key="7">
    <source>
        <dbReference type="SAM" id="SignalP"/>
    </source>
</evidence>
<dbReference type="Pfam" id="PF01565">
    <property type="entry name" value="FAD_binding_4"/>
    <property type="match status" value="1"/>
</dbReference>
<dbReference type="KEGG" id="cthr:CTHT_0000580"/>
<evidence type="ECO:0000256" key="2">
    <source>
        <dbReference type="ARBA" id="ARBA00005466"/>
    </source>
</evidence>
<dbReference type="EMBL" id="GL988032">
    <property type="protein sequence ID" value="EGS23370.1"/>
    <property type="molecule type" value="Genomic_DNA"/>
</dbReference>
<accession>G0RYU2</accession>
<evidence type="ECO:0000259" key="8">
    <source>
        <dbReference type="PROSITE" id="PS51387"/>
    </source>
</evidence>
<dbReference type="InterPro" id="IPR036318">
    <property type="entry name" value="FAD-bd_PCMH-like_sf"/>
</dbReference>
<dbReference type="GO" id="GO:0016020">
    <property type="term" value="C:membrane"/>
    <property type="evidence" value="ECO:0007669"/>
    <property type="project" value="UniProtKB-SubCell"/>
</dbReference>
<proteinExistence type="inferred from homology"/>
<dbReference type="InterPro" id="IPR016166">
    <property type="entry name" value="FAD-bd_PCMH"/>
</dbReference>
<dbReference type="GO" id="GO:0016491">
    <property type="term" value="F:oxidoreductase activity"/>
    <property type="evidence" value="ECO:0007669"/>
    <property type="project" value="InterPro"/>
</dbReference>
<dbReference type="SUPFAM" id="SSF56176">
    <property type="entry name" value="FAD-binding/transporter-associated domain-like"/>
    <property type="match status" value="1"/>
</dbReference>
<dbReference type="PANTHER" id="PTHR23507">
    <property type="entry name" value="ZGC:174356"/>
    <property type="match status" value="1"/>
</dbReference>
<feature type="chain" id="PRO_5003408645" description="FAD-binding PCMH-type domain-containing protein" evidence="7">
    <location>
        <begin position="21"/>
        <end position="1087"/>
    </location>
</feature>